<dbReference type="RefSeq" id="WP_073036305.1">
    <property type="nucleotide sequence ID" value="NZ_BMLR01000008.1"/>
</dbReference>
<sequence length="90" mass="10234">MSKYRFKDTVEAKPRMKTGANVEIITHQVDVAELLAKIGIDRGQLSDKSLLSLRFDEVFEIDVETRMIRGVNLVRSDQEFSTDQLFGSAQ</sequence>
<keyword evidence="2" id="KW-1185">Reference proteome</keyword>
<accession>A0A1M7HD67</accession>
<gene>
    <name evidence="1" type="ORF">SAMN05444398_11295</name>
</gene>
<evidence type="ECO:0000313" key="1">
    <source>
        <dbReference type="EMBL" id="SHM26430.1"/>
    </source>
</evidence>
<dbReference type="STRING" id="337701.SAMN05444398_11295"/>
<protein>
    <submittedName>
        <fullName evidence="1">Uncharacterized protein</fullName>
    </submittedName>
</protein>
<organism evidence="1 2">
    <name type="scientific">Roseovarius pacificus</name>
    <dbReference type="NCBI Taxonomy" id="337701"/>
    <lineage>
        <taxon>Bacteria</taxon>
        <taxon>Pseudomonadati</taxon>
        <taxon>Pseudomonadota</taxon>
        <taxon>Alphaproteobacteria</taxon>
        <taxon>Rhodobacterales</taxon>
        <taxon>Roseobacteraceae</taxon>
        <taxon>Roseovarius</taxon>
    </lineage>
</organism>
<dbReference type="EMBL" id="FRBR01000012">
    <property type="protein sequence ID" value="SHM26430.1"/>
    <property type="molecule type" value="Genomic_DNA"/>
</dbReference>
<dbReference type="Proteomes" id="UP000183974">
    <property type="component" value="Unassembled WGS sequence"/>
</dbReference>
<reference evidence="1 2" key="1">
    <citation type="submission" date="2016-11" db="EMBL/GenBank/DDBJ databases">
        <authorList>
            <person name="Jaros S."/>
            <person name="Januszkiewicz K."/>
            <person name="Wedrychowicz H."/>
        </authorList>
    </citation>
    <scope>NUCLEOTIDE SEQUENCE [LARGE SCALE GENOMIC DNA]</scope>
    <source>
        <strain evidence="1 2">DSM 29589</strain>
    </source>
</reference>
<proteinExistence type="predicted"/>
<name>A0A1M7HD67_9RHOB</name>
<evidence type="ECO:0000313" key="2">
    <source>
        <dbReference type="Proteomes" id="UP000183974"/>
    </source>
</evidence>
<dbReference type="AlphaFoldDB" id="A0A1M7HD67"/>